<reference evidence="2" key="1">
    <citation type="submission" date="2022-02" db="EMBL/GenBank/DDBJ databases">
        <authorList>
            <person name="Deutsch MARIE S."/>
        </authorList>
    </citation>
    <scope>NUCLEOTIDE SEQUENCE</scope>
    <source>
        <strain evidence="2">CIRM-BIA865</strain>
    </source>
</reference>
<dbReference type="AlphaFoldDB" id="A0AAU9R3W8"/>
<sequence length="64" mass="7089">MQKFHGDLKDLFALSRKTDAVFSVTGPLQTVLTLASFLLILLYGSQRLQLARAYLRDAPLPDPG</sequence>
<accession>A0AAU9R3W8</accession>
<keyword evidence="1" id="KW-0812">Transmembrane</keyword>
<evidence type="ECO:0000313" key="3">
    <source>
        <dbReference type="Proteomes" id="UP001295440"/>
    </source>
</evidence>
<organism evidence="2 3">
    <name type="scientific">Lactobacillus delbrueckii subsp. delbrueckii</name>
    <dbReference type="NCBI Taxonomy" id="83684"/>
    <lineage>
        <taxon>Bacteria</taxon>
        <taxon>Bacillati</taxon>
        <taxon>Bacillota</taxon>
        <taxon>Bacilli</taxon>
        <taxon>Lactobacillales</taxon>
        <taxon>Lactobacillaceae</taxon>
        <taxon>Lactobacillus</taxon>
    </lineage>
</organism>
<keyword evidence="1" id="KW-0472">Membrane</keyword>
<keyword evidence="1" id="KW-1133">Transmembrane helix</keyword>
<protein>
    <submittedName>
        <fullName evidence="2">Uncharacterized protein</fullName>
    </submittedName>
</protein>
<dbReference type="Proteomes" id="UP001295440">
    <property type="component" value="Chromosome"/>
</dbReference>
<feature type="transmembrane region" description="Helical" evidence="1">
    <location>
        <begin position="20"/>
        <end position="43"/>
    </location>
</feature>
<evidence type="ECO:0000256" key="1">
    <source>
        <dbReference type="SAM" id="Phobius"/>
    </source>
</evidence>
<dbReference type="EMBL" id="OV915080">
    <property type="protein sequence ID" value="CAH1707118.1"/>
    <property type="molecule type" value="Genomic_DNA"/>
</dbReference>
<dbReference type="RefSeq" id="WP_003621664.1">
    <property type="nucleotide sequence ID" value="NZ_CP021136.1"/>
</dbReference>
<name>A0AAU9R3W8_9LACO</name>
<evidence type="ECO:0000313" key="2">
    <source>
        <dbReference type="EMBL" id="CAH1707118.1"/>
    </source>
</evidence>
<gene>
    <name evidence="2" type="ORF">LDD865_1964</name>
</gene>
<proteinExistence type="predicted"/>